<evidence type="ECO:0000313" key="6">
    <source>
        <dbReference type="EMBL" id="MFC0407372.1"/>
    </source>
</evidence>
<reference evidence="6 7" key="1">
    <citation type="submission" date="2024-09" db="EMBL/GenBank/DDBJ databases">
        <authorList>
            <person name="Sun Q."/>
            <person name="Mori K."/>
        </authorList>
    </citation>
    <scope>NUCLEOTIDE SEQUENCE [LARGE SCALE GENOMIC DNA]</scope>
    <source>
        <strain evidence="6 7">TBRC 5777</strain>
    </source>
</reference>
<sequence length="143" mass="15521">MASTSPRIRGRAIARRVLAALYLIAGVFHLLTPGTFLLIMPDWVPFPRQVILATGACELLGATGLLTRRLRAAAGVALALYAVCVFPANIKHAVEGIPGAAVQLGWWYHAPRLLLQPVLVWWALFAGEVTDWPFGRAGRRSSP</sequence>
<gene>
    <name evidence="6" type="ORF">ACFFGY_03875</name>
</gene>
<organism evidence="6 7">
    <name type="scientific">Roseomonas elaeocarpi</name>
    <dbReference type="NCBI Taxonomy" id="907779"/>
    <lineage>
        <taxon>Bacteria</taxon>
        <taxon>Pseudomonadati</taxon>
        <taxon>Pseudomonadota</taxon>
        <taxon>Alphaproteobacteria</taxon>
        <taxon>Acetobacterales</taxon>
        <taxon>Roseomonadaceae</taxon>
        <taxon>Roseomonas</taxon>
    </lineage>
</organism>
<dbReference type="InterPro" id="IPR032808">
    <property type="entry name" value="DoxX"/>
</dbReference>
<keyword evidence="3 5" id="KW-1133">Transmembrane helix</keyword>
<keyword evidence="4 5" id="KW-0472">Membrane</keyword>
<evidence type="ECO:0000256" key="3">
    <source>
        <dbReference type="ARBA" id="ARBA00022989"/>
    </source>
</evidence>
<proteinExistence type="predicted"/>
<evidence type="ECO:0000256" key="5">
    <source>
        <dbReference type="SAM" id="Phobius"/>
    </source>
</evidence>
<keyword evidence="2 5" id="KW-0812">Transmembrane</keyword>
<name>A0ABV6JPY5_9PROT</name>
<dbReference type="RefSeq" id="WP_377043067.1">
    <property type="nucleotide sequence ID" value="NZ_JBHLUN010000002.1"/>
</dbReference>
<evidence type="ECO:0000256" key="4">
    <source>
        <dbReference type="ARBA" id="ARBA00023136"/>
    </source>
</evidence>
<dbReference type="PANTHER" id="PTHR36974">
    <property type="entry name" value="MEMBRANE PROTEIN-RELATED"/>
    <property type="match status" value="1"/>
</dbReference>
<evidence type="ECO:0000256" key="2">
    <source>
        <dbReference type="ARBA" id="ARBA00022692"/>
    </source>
</evidence>
<feature type="transmembrane region" description="Helical" evidence="5">
    <location>
        <begin position="73"/>
        <end position="94"/>
    </location>
</feature>
<protein>
    <submittedName>
        <fullName evidence="6">DoxX family protein</fullName>
    </submittedName>
</protein>
<feature type="transmembrane region" description="Helical" evidence="5">
    <location>
        <begin position="46"/>
        <end position="66"/>
    </location>
</feature>
<comment type="caution">
    <text evidence="6">The sequence shown here is derived from an EMBL/GenBank/DDBJ whole genome shotgun (WGS) entry which is preliminary data.</text>
</comment>
<feature type="transmembrane region" description="Helical" evidence="5">
    <location>
        <begin position="20"/>
        <end position="40"/>
    </location>
</feature>
<dbReference type="Proteomes" id="UP001589865">
    <property type="component" value="Unassembled WGS sequence"/>
</dbReference>
<evidence type="ECO:0000256" key="1">
    <source>
        <dbReference type="ARBA" id="ARBA00004141"/>
    </source>
</evidence>
<evidence type="ECO:0000313" key="7">
    <source>
        <dbReference type="Proteomes" id="UP001589865"/>
    </source>
</evidence>
<dbReference type="Pfam" id="PF13564">
    <property type="entry name" value="DoxX_2"/>
    <property type="match status" value="1"/>
</dbReference>
<dbReference type="PANTHER" id="PTHR36974:SF1">
    <property type="entry name" value="DOXX FAMILY MEMBRANE PROTEIN"/>
    <property type="match status" value="1"/>
</dbReference>
<comment type="subcellular location">
    <subcellularLocation>
        <location evidence="1">Membrane</location>
        <topology evidence="1">Multi-pass membrane protein</topology>
    </subcellularLocation>
</comment>
<dbReference type="EMBL" id="JBHLUN010000002">
    <property type="protein sequence ID" value="MFC0407372.1"/>
    <property type="molecule type" value="Genomic_DNA"/>
</dbReference>
<keyword evidence="7" id="KW-1185">Reference proteome</keyword>
<feature type="transmembrane region" description="Helical" evidence="5">
    <location>
        <begin position="114"/>
        <end position="134"/>
    </location>
</feature>
<accession>A0ABV6JPY5</accession>